<evidence type="ECO:0000313" key="3">
    <source>
        <dbReference type="Proteomes" id="UP000179935"/>
    </source>
</evidence>
<keyword evidence="3" id="KW-1185">Reference proteome</keyword>
<dbReference type="RefSeq" id="WP_071368421.1">
    <property type="nucleotide sequence ID" value="NZ_MLYP01000060.1"/>
</dbReference>
<proteinExistence type="predicted"/>
<dbReference type="Proteomes" id="UP000179935">
    <property type="component" value="Unassembled WGS sequence"/>
</dbReference>
<dbReference type="AlphaFoldDB" id="A0A1S2P2H3"/>
<dbReference type="EMBL" id="MLYP01000060">
    <property type="protein sequence ID" value="OIJ87950.1"/>
    <property type="molecule type" value="Genomic_DNA"/>
</dbReference>
<gene>
    <name evidence="2" type="ORF">BIV24_23570</name>
</gene>
<feature type="compositionally biased region" description="Acidic residues" evidence="1">
    <location>
        <begin position="66"/>
        <end position="78"/>
    </location>
</feature>
<name>A0A1S2P2H3_9ACTN</name>
<feature type="compositionally biased region" description="Low complexity" evidence="1">
    <location>
        <begin position="20"/>
        <end position="34"/>
    </location>
</feature>
<accession>A0A1S2P2H3</accession>
<evidence type="ECO:0000256" key="1">
    <source>
        <dbReference type="SAM" id="MobiDB-lite"/>
    </source>
</evidence>
<dbReference type="STRING" id="1428652.BIV24_23570"/>
<reference evidence="2 3" key="1">
    <citation type="submission" date="2016-10" db="EMBL/GenBank/DDBJ databases">
        <title>Genome sequence of Streptomyces sp. MUSC 93.</title>
        <authorList>
            <person name="Lee L.-H."/>
            <person name="Ser H.-L."/>
            <person name="Law J.W.-F."/>
        </authorList>
    </citation>
    <scope>NUCLEOTIDE SEQUENCE [LARGE SCALE GENOMIC DNA]</scope>
    <source>
        <strain evidence="2 3">MUSC 93</strain>
    </source>
</reference>
<comment type="caution">
    <text evidence="2">The sequence shown here is derived from an EMBL/GenBank/DDBJ whole genome shotgun (WGS) entry which is preliminary data.</text>
</comment>
<sequence length="78" mass="7905">MGVFDRFLRKSKTVEVTRSAGAEATKPTTAAAARTADEAEGAATAGTVAVRPAQVAALPGRRSAEEAADSEADEGART</sequence>
<protein>
    <recommendedName>
        <fullName evidence="4">Gliding motility protein</fullName>
    </recommendedName>
</protein>
<feature type="compositionally biased region" description="Low complexity" evidence="1">
    <location>
        <begin position="41"/>
        <end position="53"/>
    </location>
</feature>
<organism evidence="2 3">
    <name type="scientific">Streptomyces colonosanans</name>
    <dbReference type="NCBI Taxonomy" id="1428652"/>
    <lineage>
        <taxon>Bacteria</taxon>
        <taxon>Bacillati</taxon>
        <taxon>Actinomycetota</taxon>
        <taxon>Actinomycetes</taxon>
        <taxon>Kitasatosporales</taxon>
        <taxon>Streptomycetaceae</taxon>
        <taxon>Streptomyces</taxon>
    </lineage>
</organism>
<feature type="region of interest" description="Disordered" evidence="1">
    <location>
        <begin position="17"/>
        <end position="78"/>
    </location>
</feature>
<evidence type="ECO:0000313" key="2">
    <source>
        <dbReference type="EMBL" id="OIJ87950.1"/>
    </source>
</evidence>
<evidence type="ECO:0008006" key="4">
    <source>
        <dbReference type="Google" id="ProtNLM"/>
    </source>
</evidence>